<reference evidence="2 3" key="1">
    <citation type="journal article" date="2010" name="J. Bacteriol.">
        <title>Genome sequences of Oceanicola granulosus HTCC2516(T) and Oceanicola batsensis HTCC2597(TDelta).</title>
        <authorList>
            <person name="Thrash J.C."/>
            <person name="Cho J.C."/>
            <person name="Vergin K.L."/>
            <person name="Giovannoni S.J."/>
        </authorList>
    </citation>
    <scope>NUCLEOTIDE SEQUENCE [LARGE SCALE GENOMIC DNA]</scope>
    <source>
        <strain evidence="3">ATCC BAA-863 / DSM 15984 / KCTC 12145 / HTCC2597</strain>
    </source>
</reference>
<name>A3TTC3_PSEBH</name>
<proteinExistence type="predicted"/>
<dbReference type="Proteomes" id="UP000004318">
    <property type="component" value="Unassembled WGS sequence"/>
</dbReference>
<keyword evidence="1" id="KW-0732">Signal</keyword>
<dbReference type="STRING" id="252305.OB2597_06440"/>
<evidence type="ECO:0000256" key="1">
    <source>
        <dbReference type="SAM" id="SignalP"/>
    </source>
</evidence>
<dbReference type="OrthoDB" id="7863585at2"/>
<dbReference type="RefSeq" id="WP_009805517.1">
    <property type="nucleotide sequence ID" value="NZ_CH724131.1"/>
</dbReference>
<dbReference type="AlphaFoldDB" id="A3TTC3"/>
<protein>
    <submittedName>
        <fullName evidence="2">Uncharacterized protein</fullName>
    </submittedName>
</protein>
<dbReference type="EMBL" id="AAMO01000001">
    <property type="protein sequence ID" value="EAQ04900.1"/>
    <property type="molecule type" value="Genomic_DNA"/>
</dbReference>
<gene>
    <name evidence="2" type="ORF">OB2597_06440</name>
</gene>
<evidence type="ECO:0000313" key="2">
    <source>
        <dbReference type="EMBL" id="EAQ04900.1"/>
    </source>
</evidence>
<keyword evidence="3" id="KW-1185">Reference proteome</keyword>
<feature type="chain" id="PRO_5002660284" evidence="1">
    <location>
        <begin position="30"/>
        <end position="117"/>
    </location>
</feature>
<dbReference type="HOGENOM" id="CLU_141071_1_0_5"/>
<accession>A3TTC3</accession>
<sequence length="117" mass="11883">MRHACRHILPGLLSLVMLLTAQAAAVAHAAPGPSGTMELCTGSGPVMVYVDAEGTPIGDPVFCPDYALSLILALDLPPVAAVPVAGVGETAGTRLRDHAVAGPRHHVLRARGPPAAI</sequence>
<organism evidence="2 3">
    <name type="scientific">Pseudooceanicola batsensis (strain ATCC BAA-863 / DSM 15984 / KCTC 12145 / HTCC2597)</name>
    <name type="common">Oceanicola batsensis</name>
    <dbReference type="NCBI Taxonomy" id="252305"/>
    <lineage>
        <taxon>Bacteria</taxon>
        <taxon>Pseudomonadati</taxon>
        <taxon>Pseudomonadota</taxon>
        <taxon>Alphaproteobacteria</taxon>
        <taxon>Rhodobacterales</taxon>
        <taxon>Paracoccaceae</taxon>
        <taxon>Pseudooceanicola</taxon>
    </lineage>
</organism>
<evidence type="ECO:0000313" key="3">
    <source>
        <dbReference type="Proteomes" id="UP000004318"/>
    </source>
</evidence>
<comment type="caution">
    <text evidence="2">The sequence shown here is derived from an EMBL/GenBank/DDBJ whole genome shotgun (WGS) entry which is preliminary data.</text>
</comment>
<dbReference type="eggNOG" id="ENOG5033C4A">
    <property type="taxonomic scope" value="Bacteria"/>
</dbReference>
<feature type="signal peptide" evidence="1">
    <location>
        <begin position="1"/>
        <end position="29"/>
    </location>
</feature>